<dbReference type="AlphaFoldDB" id="A0A6S6U619"/>
<dbReference type="InterPro" id="IPR031312">
    <property type="entry name" value="Na/sul_symport_CS"/>
</dbReference>
<dbReference type="InterPro" id="IPR001898">
    <property type="entry name" value="SLC13A/DASS"/>
</dbReference>
<feature type="transmembrane region" description="Helical" evidence="6">
    <location>
        <begin position="341"/>
        <end position="362"/>
    </location>
</feature>
<evidence type="ECO:0000313" key="8">
    <source>
        <dbReference type="EMBL" id="CAA6825717.1"/>
    </source>
</evidence>
<protein>
    <submittedName>
        <fullName evidence="8">Sodium-dependent transporter</fullName>
    </submittedName>
</protein>
<gene>
    <name evidence="8" type="ORF">HELGO_WM23219</name>
</gene>
<evidence type="ECO:0000256" key="4">
    <source>
        <dbReference type="ARBA" id="ARBA00022989"/>
    </source>
</evidence>
<dbReference type="InterPro" id="IPR004680">
    <property type="entry name" value="Cit_transptr-like_dom"/>
</dbReference>
<accession>A0A6S6U619</accession>
<feature type="transmembrane region" description="Helical" evidence="6">
    <location>
        <begin position="60"/>
        <end position="77"/>
    </location>
</feature>
<evidence type="ECO:0000256" key="2">
    <source>
        <dbReference type="ARBA" id="ARBA00022448"/>
    </source>
</evidence>
<feature type="transmembrane region" description="Helical" evidence="6">
    <location>
        <begin position="89"/>
        <end position="107"/>
    </location>
</feature>
<dbReference type="GO" id="GO:0015141">
    <property type="term" value="F:succinate transmembrane transporter activity"/>
    <property type="evidence" value="ECO:0007669"/>
    <property type="project" value="UniProtKB-ARBA"/>
</dbReference>
<feature type="transmembrane region" description="Helical" evidence="6">
    <location>
        <begin position="314"/>
        <end position="334"/>
    </location>
</feature>
<feature type="transmembrane region" description="Helical" evidence="6">
    <location>
        <begin position="128"/>
        <end position="157"/>
    </location>
</feature>
<keyword evidence="5 6" id="KW-0472">Membrane</keyword>
<sequence>MINIIFAILKGVYMRGIVIAIIIGLIFFGLTSLGFSTQHAVLIGLVAFLVTLWTNEAMPLGAVSILPILLFPSFGILDTSEVTSNYSKSIIFLFLGGFMLAIAIEKIGLHKYFSSKLLSFFPKTSRGIIYALAITSALLSSILSNTTITLMLMPIALFLSDNIKLKVRFLLATAYGASTGGILTPIGTAPNLILLGFLEEHNLPVLAFGEWMILMFPVVGIMLLIIPYLLSLGVQDECVEDINHDTKKLTSSQKRLSIILSTLAVVLVANTFAKQALGVALDEKLVLLGFGLLMFLPHIGFLEWEDTRSIPYEIIFLFGAGFSIAAAFSSTGLAADIAGKLGFIASLPLFWMFVVVALFVTFSTEVTSNTALTSIAIPIFYEFAKTMPEAEGAMLLMVATVAASYAFMLPIATPPNAIVMSSRVIHIKEMATVGLKLNFIGVFVVSMVAYFAWGLML</sequence>
<feature type="domain" description="Citrate transporter-like" evidence="7">
    <location>
        <begin position="51"/>
        <end position="402"/>
    </location>
</feature>
<feature type="transmembrane region" description="Helical" evidence="6">
    <location>
        <begin position="169"/>
        <end position="198"/>
    </location>
</feature>
<keyword evidence="3 6" id="KW-0812">Transmembrane</keyword>
<feature type="transmembrane region" description="Helical" evidence="6">
    <location>
        <begin position="433"/>
        <end position="453"/>
    </location>
</feature>
<keyword evidence="2" id="KW-0813">Transport</keyword>
<evidence type="ECO:0000256" key="3">
    <source>
        <dbReference type="ARBA" id="ARBA00022692"/>
    </source>
</evidence>
<dbReference type="PANTHER" id="PTHR10283">
    <property type="entry name" value="SOLUTE CARRIER FAMILY 13 MEMBER"/>
    <property type="match status" value="1"/>
</dbReference>
<feature type="transmembrane region" description="Helical" evidence="6">
    <location>
        <begin position="12"/>
        <end position="30"/>
    </location>
</feature>
<reference evidence="8" key="1">
    <citation type="submission" date="2020-01" db="EMBL/GenBank/DDBJ databases">
        <authorList>
            <person name="Meier V. D."/>
            <person name="Meier V D."/>
        </authorList>
    </citation>
    <scope>NUCLEOTIDE SEQUENCE</scope>
    <source>
        <strain evidence="8">HLG_WM_MAG_01</strain>
    </source>
</reference>
<keyword evidence="4 6" id="KW-1133">Transmembrane helix</keyword>
<evidence type="ECO:0000256" key="6">
    <source>
        <dbReference type="SAM" id="Phobius"/>
    </source>
</evidence>
<dbReference type="Pfam" id="PF03600">
    <property type="entry name" value="CitMHS"/>
    <property type="match status" value="1"/>
</dbReference>
<proteinExistence type="predicted"/>
<comment type="subcellular location">
    <subcellularLocation>
        <location evidence="1">Membrane</location>
        <topology evidence="1">Multi-pass membrane protein</topology>
    </subcellularLocation>
</comment>
<evidence type="ECO:0000256" key="1">
    <source>
        <dbReference type="ARBA" id="ARBA00004141"/>
    </source>
</evidence>
<dbReference type="NCBIfam" id="TIGR00785">
    <property type="entry name" value="dass"/>
    <property type="match status" value="1"/>
</dbReference>
<organism evidence="8">
    <name type="scientific">uncultured Sulfurovum sp</name>
    <dbReference type="NCBI Taxonomy" id="269237"/>
    <lineage>
        <taxon>Bacteria</taxon>
        <taxon>Pseudomonadati</taxon>
        <taxon>Campylobacterota</taxon>
        <taxon>Epsilonproteobacteria</taxon>
        <taxon>Campylobacterales</taxon>
        <taxon>Sulfurovaceae</taxon>
        <taxon>Sulfurovum</taxon>
        <taxon>environmental samples</taxon>
    </lineage>
</organism>
<evidence type="ECO:0000256" key="5">
    <source>
        <dbReference type="ARBA" id="ARBA00023136"/>
    </source>
</evidence>
<evidence type="ECO:0000259" key="7">
    <source>
        <dbReference type="Pfam" id="PF03600"/>
    </source>
</evidence>
<dbReference type="GO" id="GO:0005886">
    <property type="term" value="C:plasma membrane"/>
    <property type="evidence" value="ECO:0007669"/>
    <property type="project" value="TreeGrafter"/>
</dbReference>
<dbReference type="PANTHER" id="PTHR10283:SF82">
    <property type="entry name" value="SOLUTE CARRIER FAMILY 13 MEMBER 2"/>
    <property type="match status" value="1"/>
</dbReference>
<name>A0A6S6U619_9BACT</name>
<feature type="transmembrane region" description="Helical" evidence="6">
    <location>
        <begin position="205"/>
        <end position="230"/>
    </location>
</feature>
<dbReference type="EMBL" id="CACVAS010000134">
    <property type="protein sequence ID" value="CAA6825717.1"/>
    <property type="molecule type" value="Genomic_DNA"/>
</dbReference>
<feature type="transmembrane region" description="Helical" evidence="6">
    <location>
        <begin position="393"/>
        <end position="412"/>
    </location>
</feature>
<feature type="transmembrane region" description="Helical" evidence="6">
    <location>
        <begin position="285"/>
        <end position="302"/>
    </location>
</feature>
<dbReference type="PROSITE" id="PS01271">
    <property type="entry name" value="NA_SULFATE"/>
    <property type="match status" value="1"/>
</dbReference>